<comment type="subcellular location">
    <subcellularLocation>
        <location evidence="12">Cell membrane</location>
        <topology evidence="12">Multi-pass membrane protein</topology>
    </subcellularLocation>
    <subcellularLocation>
        <location evidence="2">Membrane</location>
        <topology evidence="2">Multi-pass membrane protein</topology>
    </subcellularLocation>
</comment>
<dbReference type="InterPro" id="IPR000276">
    <property type="entry name" value="GPCR_Rhodpsn"/>
</dbReference>
<feature type="transmembrane region" description="Helical" evidence="12">
    <location>
        <begin position="241"/>
        <end position="263"/>
    </location>
</feature>
<dbReference type="FunFam" id="1.20.1070.10:FF:000009">
    <property type="entry name" value="Olfactory receptor"/>
    <property type="match status" value="1"/>
</dbReference>
<evidence type="ECO:0000256" key="10">
    <source>
        <dbReference type="ARBA" id="ARBA00023224"/>
    </source>
</evidence>
<keyword evidence="5 12" id="KW-0552">Olfaction</keyword>
<evidence type="ECO:0000256" key="5">
    <source>
        <dbReference type="ARBA" id="ARBA00022725"/>
    </source>
</evidence>
<comment type="function">
    <text evidence="1">Putative odorant or sperm cell receptor.</text>
</comment>
<feature type="transmembrane region" description="Helical" evidence="12">
    <location>
        <begin position="275"/>
        <end position="295"/>
    </location>
</feature>
<evidence type="ECO:0000256" key="8">
    <source>
        <dbReference type="ARBA" id="ARBA00023136"/>
    </source>
</evidence>
<dbReference type="AlphaFoldDB" id="M3Z4S4"/>
<protein>
    <recommendedName>
        <fullName evidence="12">Olfactory receptor</fullName>
    </recommendedName>
</protein>
<dbReference type="Gene3D" id="1.20.1070.10">
    <property type="entry name" value="Rhodopsin 7-helix transmembrane proteins"/>
    <property type="match status" value="1"/>
</dbReference>
<feature type="transmembrane region" description="Helical" evidence="12">
    <location>
        <begin position="105"/>
        <end position="123"/>
    </location>
</feature>
<keyword evidence="12" id="KW-1003">Cell membrane</keyword>
<evidence type="ECO:0000256" key="2">
    <source>
        <dbReference type="ARBA" id="ARBA00004141"/>
    </source>
</evidence>
<sequence>RCCRVMENQSSISEFFLRGISESPEQEQLLFGIFLCMYLVTLAGNALIILAISSDPHLHTPMYFFLANLSFVDIGLTSSTVVKMLANVQSQHHTISYAGCLTQMYFFLMFGDLDSFFLAVMAYDRYVAICRPLQYSTVMSPRLCGLLLALCWVLTHTVALTHTLLMAQLSFCVAGEVAHFFCDITPVLKLSCSDTHINELMVFALGGTVLIIPFICIVISYIHIVSAILRLRTSGVGSKAFSTCSSHLCVVCVFYGTLFSAYLCPASVASEEKDIAAAAVYTVVTPMLNPFIYSLRNKDMKGALKKLLSRKRILSSY</sequence>
<keyword evidence="4 11" id="KW-0812">Transmembrane</keyword>
<dbReference type="GO" id="GO:0004930">
    <property type="term" value="F:G protein-coupled receptor activity"/>
    <property type="evidence" value="ECO:0007669"/>
    <property type="project" value="UniProtKB-KW"/>
</dbReference>
<evidence type="ECO:0000256" key="12">
    <source>
        <dbReference type="RuleBase" id="RU363047"/>
    </source>
</evidence>
<dbReference type="GO" id="GO:0005886">
    <property type="term" value="C:plasma membrane"/>
    <property type="evidence" value="ECO:0007669"/>
    <property type="project" value="UniProtKB-SubCell"/>
</dbReference>
<dbReference type="InterPro" id="IPR000725">
    <property type="entry name" value="Olfact_rcpt"/>
</dbReference>
<evidence type="ECO:0000256" key="3">
    <source>
        <dbReference type="ARBA" id="ARBA00022606"/>
    </source>
</evidence>
<gene>
    <name evidence="14" type="primary">OR1N1</name>
</gene>
<keyword evidence="10 11" id="KW-0807">Transducer</keyword>
<dbReference type="CDD" id="cd15918">
    <property type="entry name" value="7tmA_OR1_7-like"/>
    <property type="match status" value="1"/>
</dbReference>
<evidence type="ECO:0000256" key="6">
    <source>
        <dbReference type="ARBA" id="ARBA00022989"/>
    </source>
</evidence>
<dbReference type="Pfam" id="PF13853">
    <property type="entry name" value="7tm_4"/>
    <property type="match status" value="1"/>
</dbReference>
<dbReference type="InterPro" id="IPR017452">
    <property type="entry name" value="GPCR_Rhodpsn_7TM"/>
</dbReference>
<evidence type="ECO:0000256" key="4">
    <source>
        <dbReference type="ARBA" id="ARBA00022692"/>
    </source>
</evidence>
<reference evidence="14" key="1">
    <citation type="submission" date="2024-06" db="UniProtKB">
        <authorList>
            <consortium name="Ensembl"/>
        </authorList>
    </citation>
    <scope>IDENTIFICATION</scope>
</reference>
<dbReference type="PROSITE" id="PS50262">
    <property type="entry name" value="G_PROTEIN_RECEP_F1_2"/>
    <property type="match status" value="1"/>
</dbReference>
<keyword evidence="3 12" id="KW-0716">Sensory transduction</keyword>
<dbReference type="PANTHER" id="PTHR48001">
    <property type="entry name" value="OLFACTORY RECEPTOR"/>
    <property type="match status" value="1"/>
</dbReference>
<keyword evidence="8 12" id="KW-0472">Membrane</keyword>
<dbReference type="GeneTree" id="ENSGT00940000163451"/>
<dbReference type="GO" id="GO:0004984">
    <property type="term" value="F:olfactory receptor activity"/>
    <property type="evidence" value="ECO:0007669"/>
    <property type="project" value="InterPro"/>
</dbReference>
<dbReference type="STRING" id="9669.ENSMPUP00000018586"/>
<evidence type="ECO:0000313" key="14">
    <source>
        <dbReference type="Ensembl" id="ENSMPUP00000018586.1"/>
    </source>
</evidence>
<dbReference type="SUPFAM" id="SSF81321">
    <property type="entry name" value="Family A G protein-coupled receptor-like"/>
    <property type="match status" value="1"/>
</dbReference>
<evidence type="ECO:0000259" key="13">
    <source>
        <dbReference type="PROSITE" id="PS50262"/>
    </source>
</evidence>
<evidence type="ECO:0000256" key="1">
    <source>
        <dbReference type="ARBA" id="ARBA00003929"/>
    </source>
</evidence>
<dbReference type="HOGENOM" id="CLU_012526_1_3_1"/>
<keyword evidence="7 11" id="KW-0297">G-protein coupled receptor</keyword>
<feature type="transmembrane region" description="Helical" evidence="12">
    <location>
        <begin position="200"/>
        <end position="229"/>
    </location>
</feature>
<dbReference type="OMA" id="CWVLTHT"/>
<dbReference type="PRINTS" id="PR00237">
    <property type="entry name" value="GPCRRHODOPSN"/>
</dbReference>
<dbReference type="PRINTS" id="PR00245">
    <property type="entry name" value="OLFACTORYR"/>
</dbReference>
<dbReference type="EMBL" id="AEYP01105174">
    <property type="status" value="NOT_ANNOTATED_CDS"/>
    <property type="molecule type" value="Genomic_DNA"/>
</dbReference>
<name>M3Z4S4_MUSPF</name>
<evidence type="ECO:0000256" key="11">
    <source>
        <dbReference type="RuleBase" id="RU000688"/>
    </source>
</evidence>
<dbReference type="eggNOG" id="ENOG502T9KE">
    <property type="taxonomic scope" value="Eukaryota"/>
</dbReference>
<dbReference type="InParanoid" id="M3Z4S4"/>
<dbReference type="Ensembl" id="ENSMPUT00000018858.1">
    <property type="protein sequence ID" value="ENSMPUP00000018586.1"/>
    <property type="gene ID" value="ENSMPUG00000018706.1"/>
</dbReference>
<comment type="similarity">
    <text evidence="11">Belongs to the G-protein coupled receptor 1 family.</text>
</comment>
<feature type="transmembrane region" description="Helical" evidence="12">
    <location>
        <begin position="143"/>
        <end position="165"/>
    </location>
</feature>
<dbReference type="PROSITE" id="PS00237">
    <property type="entry name" value="G_PROTEIN_RECEP_F1_1"/>
    <property type="match status" value="1"/>
</dbReference>
<keyword evidence="6 12" id="KW-1133">Transmembrane helix</keyword>
<accession>M3Z4S4</accession>
<feature type="transmembrane region" description="Helical" evidence="12">
    <location>
        <begin position="29"/>
        <end position="52"/>
    </location>
</feature>
<feature type="domain" description="G-protein coupled receptors family 1 profile" evidence="13">
    <location>
        <begin position="44"/>
        <end position="293"/>
    </location>
</feature>
<proteinExistence type="inferred from homology"/>
<keyword evidence="9 11" id="KW-0675">Receptor</keyword>
<evidence type="ECO:0000256" key="9">
    <source>
        <dbReference type="ARBA" id="ARBA00023170"/>
    </source>
</evidence>
<evidence type="ECO:0000256" key="7">
    <source>
        <dbReference type="ARBA" id="ARBA00023040"/>
    </source>
</evidence>
<organism evidence="14">
    <name type="scientific">Mustela putorius furo</name>
    <name type="common">European domestic ferret</name>
    <name type="synonym">Mustela furo</name>
    <dbReference type="NCBI Taxonomy" id="9669"/>
    <lineage>
        <taxon>Eukaryota</taxon>
        <taxon>Metazoa</taxon>
        <taxon>Chordata</taxon>
        <taxon>Craniata</taxon>
        <taxon>Vertebrata</taxon>
        <taxon>Euteleostomi</taxon>
        <taxon>Mammalia</taxon>
        <taxon>Eutheria</taxon>
        <taxon>Laurasiatheria</taxon>
        <taxon>Carnivora</taxon>
        <taxon>Caniformia</taxon>
        <taxon>Musteloidea</taxon>
        <taxon>Mustelidae</taxon>
        <taxon>Mustelinae</taxon>
        <taxon>Mustela</taxon>
    </lineage>
</organism>